<keyword evidence="3" id="KW-1185">Reference proteome</keyword>
<feature type="compositionally biased region" description="Basic and acidic residues" evidence="1">
    <location>
        <begin position="1"/>
        <end position="15"/>
    </location>
</feature>
<gene>
    <name evidence="2" type="ORF">BC739_007022</name>
</gene>
<feature type="region of interest" description="Disordered" evidence="1">
    <location>
        <begin position="1"/>
        <end position="55"/>
    </location>
</feature>
<organism evidence="2 3">
    <name type="scientific">Kutzneria viridogrisea</name>
    <dbReference type="NCBI Taxonomy" id="47990"/>
    <lineage>
        <taxon>Bacteria</taxon>
        <taxon>Bacillati</taxon>
        <taxon>Actinomycetota</taxon>
        <taxon>Actinomycetes</taxon>
        <taxon>Pseudonocardiales</taxon>
        <taxon>Pseudonocardiaceae</taxon>
        <taxon>Kutzneria</taxon>
    </lineage>
</organism>
<feature type="compositionally biased region" description="Basic and acidic residues" evidence="1">
    <location>
        <begin position="28"/>
        <end position="55"/>
    </location>
</feature>
<evidence type="ECO:0000256" key="1">
    <source>
        <dbReference type="SAM" id="MobiDB-lite"/>
    </source>
</evidence>
<dbReference type="EMBL" id="JACJID010000006">
    <property type="protein sequence ID" value="MBA8929789.1"/>
    <property type="molecule type" value="Genomic_DNA"/>
</dbReference>
<name>A0ABR6BS99_9PSEU</name>
<proteinExistence type="predicted"/>
<dbReference type="Proteomes" id="UP000517916">
    <property type="component" value="Unassembled WGS sequence"/>
</dbReference>
<evidence type="ECO:0008006" key="4">
    <source>
        <dbReference type="Google" id="ProtNLM"/>
    </source>
</evidence>
<comment type="caution">
    <text evidence="2">The sequence shown here is derived from an EMBL/GenBank/DDBJ whole genome shotgun (WGS) entry which is preliminary data.</text>
</comment>
<sequence length="55" mass="6705">MTRPHDQQPRKRPTVEEVFGEVLPDTTSDERGPRAPERERDDWYRENRPPHHEDR</sequence>
<evidence type="ECO:0000313" key="3">
    <source>
        <dbReference type="Proteomes" id="UP000517916"/>
    </source>
</evidence>
<accession>A0ABR6BS99</accession>
<protein>
    <recommendedName>
        <fullName evidence="4">Antitoxin VapB</fullName>
    </recommendedName>
</protein>
<evidence type="ECO:0000313" key="2">
    <source>
        <dbReference type="EMBL" id="MBA8929789.1"/>
    </source>
</evidence>
<reference evidence="2 3" key="1">
    <citation type="submission" date="2020-08" db="EMBL/GenBank/DDBJ databases">
        <title>Genomic Encyclopedia of Archaeal and Bacterial Type Strains, Phase II (KMG-II): from individual species to whole genera.</title>
        <authorList>
            <person name="Goeker M."/>
        </authorList>
    </citation>
    <scope>NUCLEOTIDE SEQUENCE [LARGE SCALE GENOMIC DNA]</scope>
    <source>
        <strain evidence="2 3">DSM 43850</strain>
    </source>
</reference>